<reference evidence="1" key="1">
    <citation type="submission" date="2015-04" db="UniProtKB">
        <authorList>
            <consortium name="EnsemblPlants"/>
        </authorList>
    </citation>
    <scope>IDENTIFICATION</scope>
</reference>
<reference evidence="1" key="2">
    <citation type="submission" date="2018-05" db="EMBL/GenBank/DDBJ databases">
        <title>OmerRS3 (Oryza meridionalis Reference Sequence Version 3).</title>
        <authorList>
            <person name="Zhang J."/>
            <person name="Kudrna D."/>
            <person name="Lee S."/>
            <person name="Talag J."/>
            <person name="Welchert J."/>
            <person name="Wing R.A."/>
        </authorList>
    </citation>
    <scope>NUCLEOTIDE SEQUENCE [LARGE SCALE GENOMIC DNA]</scope>
    <source>
        <strain evidence="1">cv. OR44</strain>
    </source>
</reference>
<dbReference type="Gramene" id="OMERI02G06620.1">
    <property type="protein sequence ID" value="OMERI02G06620.1"/>
    <property type="gene ID" value="OMERI02G06620"/>
</dbReference>
<dbReference type="Proteomes" id="UP000008021">
    <property type="component" value="Chromosome 2"/>
</dbReference>
<proteinExistence type="predicted"/>
<organism evidence="1">
    <name type="scientific">Oryza meridionalis</name>
    <dbReference type="NCBI Taxonomy" id="40149"/>
    <lineage>
        <taxon>Eukaryota</taxon>
        <taxon>Viridiplantae</taxon>
        <taxon>Streptophyta</taxon>
        <taxon>Embryophyta</taxon>
        <taxon>Tracheophyta</taxon>
        <taxon>Spermatophyta</taxon>
        <taxon>Magnoliopsida</taxon>
        <taxon>Liliopsida</taxon>
        <taxon>Poales</taxon>
        <taxon>Poaceae</taxon>
        <taxon>BOP clade</taxon>
        <taxon>Oryzoideae</taxon>
        <taxon>Oryzeae</taxon>
        <taxon>Oryzinae</taxon>
        <taxon>Oryza</taxon>
    </lineage>
</organism>
<dbReference type="HOGENOM" id="CLU_2658665_0_0_1"/>
<evidence type="ECO:0000313" key="2">
    <source>
        <dbReference type="Proteomes" id="UP000008021"/>
    </source>
</evidence>
<protein>
    <submittedName>
        <fullName evidence="1">Uncharacterized protein</fullName>
    </submittedName>
</protein>
<sequence>METVVGAGEDNVRSPCSRLGSWGFLGAFDEDAEENILARRLGLSSQRNDREAAVALGARSGVGNDTAAFPSLQWME</sequence>
<accession>A0A0E0CGH8</accession>
<name>A0A0E0CGH8_9ORYZ</name>
<dbReference type="AlphaFoldDB" id="A0A0E0CGH8"/>
<dbReference type="EnsemblPlants" id="OMERI02G06620.1">
    <property type="protein sequence ID" value="OMERI02G06620.1"/>
    <property type="gene ID" value="OMERI02G06620"/>
</dbReference>
<evidence type="ECO:0000313" key="1">
    <source>
        <dbReference type="EnsemblPlants" id="OMERI02G06620.1"/>
    </source>
</evidence>
<keyword evidence="2" id="KW-1185">Reference proteome</keyword>